<evidence type="ECO:0000256" key="1">
    <source>
        <dbReference type="SAM" id="Coils"/>
    </source>
</evidence>
<organism evidence="2 3">
    <name type="scientific">Biomaibacter acetigenes</name>
    <dbReference type="NCBI Taxonomy" id="2316383"/>
    <lineage>
        <taxon>Bacteria</taxon>
        <taxon>Bacillati</taxon>
        <taxon>Bacillota</taxon>
        <taxon>Clostridia</taxon>
        <taxon>Thermosediminibacterales</taxon>
        <taxon>Tepidanaerobacteraceae</taxon>
        <taxon>Biomaibacter</taxon>
    </lineage>
</organism>
<keyword evidence="1" id="KW-0175">Coiled coil</keyword>
<dbReference type="EMBL" id="CP033169">
    <property type="protein sequence ID" value="AYO29819.1"/>
    <property type="molecule type" value="Genomic_DNA"/>
</dbReference>
<proteinExistence type="predicted"/>
<accession>A0A3G2R384</accession>
<dbReference type="AlphaFoldDB" id="A0A3G2R384"/>
<dbReference type="SUPFAM" id="SSF58100">
    <property type="entry name" value="Bacterial hemolysins"/>
    <property type="match status" value="1"/>
</dbReference>
<feature type="coiled-coil region" evidence="1">
    <location>
        <begin position="51"/>
        <end position="99"/>
    </location>
</feature>
<feature type="coiled-coil region" evidence="1">
    <location>
        <begin position="154"/>
        <end position="201"/>
    </location>
</feature>
<dbReference type="KEGG" id="bacg:D2962_03620"/>
<evidence type="ECO:0000313" key="3">
    <source>
        <dbReference type="Proteomes" id="UP000280960"/>
    </source>
</evidence>
<name>A0A3G2R384_9FIRM</name>
<reference evidence="2 3" key="1">
    <citation type="submission" date="2018-10" db="EMBL/GenBank/DDBJ databases">
        <authorList>
            <person name="Zhang X."/>
        </authorList>
    </citation>
    <scope>NUCLEOTIDE SEQUENCE [LARGE SCALE GENOMIC DNA]</scope>
    <source>
        <strain evidence="2 3">SK-G1</strain>
    </source>
</reference>
<sequence length="368" mass="42456">MPVLVFMLTLSNPLVLNSVSGIPNTFINTANPPGNSTTQVKSTEQKLIEEILALDSRVLALQNRVNELSAQNNELKKSLSQKRKELSRLDRDVRDRQKRLSRWIVFSFKGGMGNFLGVLVGAEDMGDFFRRLDNIIFIMEYYNNMIVETKSLISRRKQEELEIMEKQNRIQELEQQAKKALEELKATIAEKQRELAHARMLLKDTSFLEEMSENWQEALPSLDYLLKNLTALPWTSISPDDLKVNWFTLTARAEFKDTSLTQKLLSKDEKLKNVYFTFHREGLTVSEKKPESSVPLYSITCSLELTEEQKIKFTPKSLEFNGVILPPEVIKELMKDYNMEFTPPPLPQDLKIASISTEEGKLIMYLKR</sequence>
<evidence type="ECO:0000313" key="2">
    <source>
        <dbReference type="EMBL" id="AYO29819.1"/>
    </source>
</evidence>
<gene>
    <name evidence="2" type="ORF">D2962_03620</name>
</gene>
<keyword evidence="3" id="KW-1185">Reference proteome</keyword>
<evidence type="ECO:0008006" key="4">
    <source>
        <dbReference type="Google" id="ProtNLM"/>
    </source>
</evidence>
<dbReference type="Gene3D" id="6.10.250.3150">
    <property type="match status" value="1"/>
</dbReference>
<dbReference type="Proteomes" id="UP000280960">
    <property type="component" value="Chromosome"/>
</dbReference>
<protein>
    <recommendedName>
        <fullName evidence="4">DUF3450 family protein</fullName>
    </recommendedName>
</protein>